<name>A0A0A9FKN0_ARUDO</name>
<protein>
    <submittedName>
        <fullName evidence="1">Uncharacterized protein</fullName>
    </submittedName>
</protein>
<accession>A0A0A9FKN0</accession>
<reference evidence="1" key="1">
    <citation type="submission" date="2014-09" db="EMBL/GenBank/DDBJ databases">
        <authorList>
            <person name="Magalhaes I.L.F."/>
            <person name="Oliveira U."/>
            <person name="Santos F.R."/>
            <person name="Vidigal T.H.D.A."/>
            <person name="Brescovit A.D."/>
            <person name="Santos A.J."/>
        </authorList>
    </citation>
    <scope>NUCLEOTIDE SEQUENCE</scope>
    <source>
        <tissue evidence="1">Shoot tissue taken approximately 20 cm above the soil surface</tissue>
    </source>
</reference>
<proteinExistence type="predicted"/>
<dbReference type="EMBL" id="GBRH01189058">
    <property type="protein sequence ID" value="JAE08838.1"/>
    <property type="molecule type" value="Transcribed_RNA"/>
</dbReference>
<dbReference type="AlphaFoldDB" id="A0A0A9FKN0"/>
<evidence type="ECO:0000313" key="1">
    <source>
        <dbReference type="EMBL" id="JAE08838.1"/>
    </source>
</evidence>
<sequence length="71" mass="7809">MGVGIGSHYVASPLAMVGGRTYRVGKVVHHWRAYSNSRAYDYRHAKYGHAMLVGDGSVRNPCCVSRLCARV</sequence>
<organism evidence="1">
    <name type="scientific">Arundo donax</name>
    <name type="common">Giant reed</name>
    <name type="synonym">Donax arundinaceus</name>
    <dbReference type="NCBI Taxonomy" id="35708"/>
    <lineage>
        <taxon>Eukaryota</taxon>
        <taxon>Viridiplantae</taxon>
        <taxon>Streptophyta</taxon>
        <taxon>Embryophyta</taxon>
        <taxon>Tracheophyta</taxon>
        <taxon>Spermatophyta</taxon>
        <taxon>Magnoliopsida</taxon>
        <taxon>Liliopsida</taxon>
        <taxon>Poales</taxon>
        <taxon>Poaceae</taxon>
        <taxon>PACMAD clade</taxon>
        <taxon>Arundinoideae</taxon>
        <taxon>Arundineae</taxon>
        <taxon>Arundo</taxon>
    </lineage>
</organism>
<reference evidence="1" key="2">
    <citation type="journal article" date="2015" name="Data Brief">
        <title>Shoot transcriptome of the giant reed, Arundo donax.</title>
        <authorList>
            <person name="Barrero R.A."/>
            <person name="Guerrero F.D."/>
            <person name="Moolhuijzen P."/>
            <person name="Goolsby J.A."/>
            <person name="Tidwell J."/>
            <person name="Bellgard S.E."/>
            <person name="Bellgard M.I."/>
        </authorList>
    </citation>
    <scope>NUCLEOTIDE SEQUENCE</scope>
    <source>
        <tissue evidence="1">Shoot tissue taken approximately 20 cm above the soil surface</tissue>
    </source>
</reference>